<organism evidence="2 3">
    <name type="scientific">Neurospora hispaniola</name>
    <dbReference type="NCBI Taxonomy" id="588809"/>
    <lineage>
        <taxon>Eukaryota</taxon>
        <taxon>Fungi</taxon>
        <taxon>Dikarya</taxon>
        <taxon>Ascomycota</taxon>
        <taxon>Pezizomycotina</taxon>
        <taxon>Sordariomycetes</taxon>
        <taxon>Sordariomycetidae</taxon>
        <taxon>Sordariales</taxon>
        <taxon>Sordariaceae</taxon>
        <taxon>Neurospora</taxon>
    </lineage>
</organism>
<sequence length="72" mass="7844">MGHEVKSSLFVPQSFLFILLHSASASPGQTFLNMSDSSCQLFPPVTSAYSVSSTTDSTIQDMVWLTVIRQST</sequence>
<dbReference type="RefSeq" id="XP_062689283.1">
    <property type="nucleotide sequence ID" value="XM_062837742.1"/>
</dbReference>
<evidence type="ECO:0000313" key="3">
    <source>
        <dbReference type="Proteomes" id="UP001285908"/>
    </source>
</evidence>
<proteinExistence type="predicted"/>
<dbReference type="GeneID" id="87875364"/>
<dbReference type="Proteomes" id="UP001285908">
    <property type="component" value="Unassembled WGS sequence"/>
</dbReference>
<name>A0AAJ0MN19_9PEZI</name>
<feature type="signal peptide" evidence="1">
    <location>
        <begin position="1"/>
        <end position="25"/>
    </location>
</feature>
<evidence type="ECO:0000256" key="1">
    <source>
        <dbReference type="SAM" id="SignalP"/>
    </source>
</evidence>
<gene>
    <name evidence="2" type="ORF">B0T23DRAFT_388297</name>
</gene>
<dbReference type="AlphaFoldDB" id="A0AAJ0MN19"/>
<comment type="caution">
    <text evidence="2">The sequence shown here is derived from an EMBL/GenBank/DDBJ whole genome shotgun (WGS) entry which is preliminary data.</text>
</comment>
<evidence type="ECO:0000313" key="2">
    <source>
        <dbReference type="EMBL" id="KAK3486726.1"/>
    </source>
</evidence>
<feature type="chain" id="PRO_5042507753" evidence="1">
    <location>
        <begin position="26"/>
        <end position="72"/>
    </location>
</feature>
<protein>
    <submittedName>
        <fullName evidence="2">Uncharacterized protein</fullName>
    </submittedName>
</protein>
<dbReference type="EMBL" id="JAULSX010000008">
    <property type="protein sequence ID" value="KAK3486726.1"/>
    <property type="molecule type" value="Genomic_DNA"/>
</dbReference>
<reference evidence="2 3" key="1">
    <citation type="journal article" date="2023" name="Mol. Phylogenet. Evol.">
        <title>Genome-scale phylogeny and comparative genomics of the fungal order Sordariales.</title>
        <authorList>
            <person name="Hensen N."/>
            <person name="Bonometti L."/>
            <person name="Westerberg I."/>
            <person name="Brannstrom I.O."/>
            <person name="Guillou S."/>
            <person name="Cros-Aarteil S."/>
            <person name="Calhoun S."/>
            <person name="Haridas S."/>
            <person name="Kuo A."/>
            <person name="Mondo S."/>
            <person name="Pangilinan J."/>
            <person name="Riley R."/>
            <person name="LaButti K."/>
            <person name="Andreopoulos B."/>
            <person name="Lipzen A."/>
            <person name="Chen C."/>
            <person name="Yan M."/>
            <person name="Daum C."/>
            <person name="Ng V."/>
            <person name="Clum A."/>
            <person name="Steindorff A."/>
            <person name="Ohm R.A."/>
            <person name="Martin F."/>
            <person name="Silar P."/>
            <person name="Natvig D.O."/>
            <person name="Lalanne C."/>
            <person name="Gautier V."/>
            <person name="Ament-Velasquez S.L."/>
            <person name="Kruys A."/>
            <person name="Hutchinson M.I."/>
            <person name="Powell A.J."/>
            <person name="Barry K."/>
            <person name="Miller A.N."/>
            <person name="Grigoriev I.V."/>
            <person name="Debuchy R."/>
            <person name="Gladieux P."/>
            <person name="Hiltunen Thoren M."/>
            <person name="Johannesson H."/>
        </authorList>
    </citation>
    <scope>NUCLEOTIDE SEQUENCE [LARGE SCALE GENOMIC DNA]</scope>
    <source>
        <strain evidence="2 3">FGSC 10403</strain>
    </source>
</reference>
<accession>A0AAJ0MN19</accession>
<keyword evidence="1" id="KW-0732">Signal</keyword>
<keyword evidence="3" id="KW-1185">Reference proteome</keyword>